<dbReference type="GO" id="GO:0003676">
    <property type="term" value="F:nucleic acid binding"/>
    <property type="evidence" value="ECO:0007669"/>
    <property type="project" value="InterPro"/>
</dbReference>
<dbReference type="Pfam" id="PF00078">
    <property type="entry name" value="RVT_1"/>
    <property type="match status" value="1"/>
</dbReference>
<dbReference type="Gene3D" id="3.30.420.10">
    <property type="entry name" value="Ribonuclease H-like superfamily/Ribonuclease H"/>
    <property type="match status" value="1"/>
</dbReference>
<dbReference type="CDD" id="cd09275">
    <property type="entry name" value="RNase_HI_RT_DIRS1"/>
    <property type="match status" value="1"/>
</dbReference>
<protein>
    <recommendedName>
        <fullName evidence="1">Reverse transcriptase domain-containing protein</fullName>
    </recommendedName>
</protein>
<dbReference type="InterPro" id="IPR043128">
    <property type="entry name" value="Rev_trsase/Diguanyl_cyclase"/>
</dbReference>
<dbReference type="InterPro" id="IPR036397">
    <property type="entry name" value="RNaseH_sf"/>
</dbReference>
<proteinExistence type="predicted"/>
<dbReference type="Gramene" id="PNW83443">
    <property type="protein sequence ID" value="PNW83443"/>
    <property type="gene ID" value="CHLRE_05g243351v5"/>
</dbReference>
<accession>A0A2K3DSD1</accession>
<dbReference type="PANTHER" id="PTHR33050:SF7">
    <property type="entry name" value="RIBONUCLEASE H"/>
    <property type="match status" value="1"/>
</dbReference>
<keyword evidence="3" id="KW-1185">Reference proteome</keyword>
<dbReference type="OMA" id="NERDAHI"/>
<evidence type="ECO:0000313" key="3">
    <source>
        <dbReference type="Proteomes" id="UP000006906"/>
    </source>
</evidence>
<dbReference type="EMBL" id="CM008966">
    <property type="protein sequence ID" value="PNW83443.1"/>
    <property type="molecule type" value="Genomic_DNA"/>
</dbReference>
<dbReference type="KEGG" id="cre:CHLRE_05g243351v5"/>
<dbReference type="RefSeq" id="XP_042924702.1">
    <property type="nucleotide sequence ID" value="XM_043062445.1"/>
</dbReference>
<evidence type="ECO:0000259" key="1">
    <source>
        <dbReference type="PROSITE" id="PS50878"/>
    </source>
</evidence>
<dbReference type="InterPro" id="IPR052055">
    <property type="entry name" value="Hepadnavirus_pol/RT"/>
</dbReference>
<dbReference type="InterPro" id="IPR043502">
    <property type="entry name" value="DNA/RNA_pol_sf"/>
</dbReference>
<feature type="domain" description="Reverse transcriptase" evidence="1">
    <location>
        <begin position="99"/>
        <end position="293"/>
    </location>
</feature>
<dbReference type="AlphaFoldDB" id="A0A2K3DSD1"/>
<organism evidence="2 3">
    <name type="scientific">Chlamydomonas reinhardtii</name>
    <name type="common">Chlamydomonas smithii</name>
    <dbReference type="NCBI Taxonomy" id="3055"/>
    <lineage>
        <taxon>Eukaryota</taxon>
        <taxon>Viridiplantae</taxon>
        <taxon>Chlorophyta</taxon>
        <taxon>core chlorophytes</taxon>
        <taxon>Chlorophyceae</taxon>
        <taxon>CS clade</taxon>
        <taxon>Chlamydomonadales</taxon>
        <taxon>Chlamydomonadaceae</taxon>
        <taxon>Chlamydomonas</taxon>
    </lineage>
</organism>
<gene>
    <name evidence="2" type="ORF">CHLRE_05g243351v5</name>
</gene>
<dbReference type="PANTHER" id="PTHR33050">
    <property type="entry name" value="REVERSE TRANSCRIPTASE DOMAIN-CONTAINING PROTEIN"/>
    <property type="match status" value="1"/>
</dbReference>
<dbReference type="InterPro" id="IPR000477">
    <property type="entry name" value="RT_dom"/>
</dbReference>
<dbReference type="GeneID" id="66053464"/>
<reference evidence="2 3" key="1">
    <citation type="journal article" date="2007" name="Science">
        <title>The Chlamydomonas genome reveals the evolution of key animal and plant functions.</title>
        <authorList>
            <person name="Merchant S.S."/>
            <person name="Prochnik S.E."/>
            <person name="Vallon O."/>
            <person name="Harris E.H."/>
            <person name="Karpowicz S.J."/>
            <person name="Witman G.B."/>
            <person name="Terry A."/>
            <person name="Salamov A."/>
            <person name="Fritz-Laylin L.K."/>
            <person name="Marechal-Drouard L."/>
            <person name="Marshall W.F."/>
            <person name="Qu L.H."/>
            <person name="Nelson D.R."/>
            <person name="Sanderfoot A.A."/>
            <person name="Spalding M.H."/>
            <person name="Kapitonov V.V."/>
            <person name="Ren Q."/>
            <person name="Ferris P."/>
            <person name="Lindquist E."/>
            <person name="Shapiro H."/>
            <person name="Lucas S.M."/>
            <person name="Grimwood J."/>
            <person name="Schmutz J."/>
            <person name="Cardol P."/>
            <person name="Cerutti H."/>
            <person name="Chanfreau G."/>
            <person name="Chen C.L."/>
            <person name="Cognat V."/>
            <person name="Croft M.T."/>
            <person name="Dent R."/>
            <person name="Dutcher S."/>
            <person name="Fernandez E."/>
            <person name="Fukuzawa H."/>
            <person name="Gonzalez-Ballester D."/>
            <person name="Gonzalez-Halphen D."/>
            <person name="Hallmann A."/>
            <person name="Hanikenne M."/>
            <person name="Hippler M."/>
            <person name="Inwood W."/>
            <person name="Jabbari K."/>
            <person name="Kalanon M."/>
            <person name="Kuras R."/>
            <person name="Lefebvre P.A."/>
            <person name="Lemaire S.D."/>
            <person name="Lobanov A.V."/>
            <person name="Lohr M."/>
            <person name="Manuell A."/>
            <person name="Meier I."/>
            <person name="Mets L."/>
            <person name="Mittag M."/>
            <person name="Mittelmeier T."/>
            <person name="Moroney J.V."/>
            <person name="Moseley J."/>
            <person name="Napoli C."/>
            <person name="Nedelcu A.M."/>
            <person name="Niyogi K."/>
            <person name="Novoselov S.V."/>
            <person name="Paulsen I.T."/>
            <person name="Pazour G."/>
            <person name="Purton S."/>
            <person name="Ral J.P."/>
            <person name="Riano-Pachon D.M."/>
            <person name="Riekhof W."/>
            <person name="Rymarquis L."/>
            <person name="Schroda M."/>
            <person name="Stern D."/>
            <person name="Umen J."/>
            <person name="Willows R."/>
            <person name="Wilson N."/>
            <person name="Zimmer S.L."/>
            <person name="Allmer J."/>
            <person name="Balk J."/>
            <person name="Bisova K."/>
            <person name="Chen C.J."/>
            <person name="Elias M."/>
            <person name="Gendler K."/>
            <person name="Hauser C."/>
            <person name="Lamb M.R."/>
            <person name="Ledford H."/>
            <person name="Long J.C."/>
            <person name="Minagawa J."/>
            <person name="Page M.D."/>
            <person name="Pan J."/>
            <person name="Pootakham W."/>
            <person name="Roje S."/>
            <person name="Rose A."/>
            <person name="Stahlberg E."/>
            <person name="Terauchi A.M."/>
            <person name="Yang P."/>
            <person name="Ball S."/>
            <person name="Bowler C."/>
            <person name="Dieckmann C.L."/>
            <person name="Gladyshev V.N."/>
            <person name="Green P."/>
            <person name="Jorgensen R."/>
            <person name="Mayfield S."/>
            <person name="Mueller-Roeber B."/>
            <person name="Rajamani S."/>
            <person name="Sayre R.T."/>
            <person name="Brokstein P."/>
            <person name="Dubchak I."/>
            <person name="Goodstein D."/>
            <person name="Hornick L."/>
            <person name="Huang Y.W."/>
            <person name="Jhaveri J."/>
            <person name="Luo Y."/>
            <person name="Martinez D."/>
            <person name="Ngau W.C."/>
            <person name="Otillar B."/>
            <person name="Poliakov A."/>
            <person name="Porter A."/>
            <person name="Szajkowski L."/>
            <person name="Werner G."/>
            <person name="Zhou K."/>
            <person name="Grigoriev I.V."/>
            <person name="Rokhsar D.S."/>
            <person name="Grossman A.R."/>
        </authorList>
    </citation>
    <scope>NUCLEOTIDE SEQUENCE [LARGE SCALE GENOMIC DNA]</scope>
    <source>
        <strain evidence="3">CC-503</strain>
    </source>
</reference>
<dbReference type="OrthoDB" id="536189at2759"/>
<dbReference type="SUPFAM" id="SSF56672">
    <property type="entry name" value="DNA/RNA polymerases"/>
    <property type="match status" value="1"/>
</dbReference>
<dbReference type="Gene3D" id="3.10.10.10">
    <property type="entry name" value="HIV Type 1 Reverse Transcriptase, subunit A, domain 1"/>
    <property type="match status" value="1"/>
</dbReference>
<sequence>MPTAIEDVYPGLAVNPSAADAPAGPTWFGDGGVKLNTAAWLQHGVDTPAVRNAAVWHFDSAPAPSHHLSNYPTVLDNCDTLGRHFDEMLSKGLTEAYDPAVHGPLEDFATVISPLHVVTKADGDLRPIIDPTRSGVNACMSPLPCPLPSLSTILRDLPANGALGKRDVASAFHHIILDPSARRYMAFRHPVTNAIQRWVVLPFGASQSPAIWVELANAACRIFQDECDRRGLNIKIHVYADDFMLLGATHDDVVAAFEVMDSLGADLGLEWKAAKDAGRDTHLQEIEFLGMWFDSAKLEMRISPSKRERYAADVRQLLQDAASGAVPRRHLLSVTGKLGFIAQACRWGPSFLQSLYDAAPTPSPRLPPLVRLTEEAVADLQFWLGLLDCDHSPWDGVRRCIAVDLNVVLGEFEGPEGAVVYTDASAAGFGAVWEDVELQGPWQQNERDAHIAWLELKAILRALQAWAPGLAGRRVLVRCDNTQAVAALNRGSTRVREGRGLMRQVAELALSYRFEVRALHIAGVDNGRADRLSRRLDTATEQNYVLLHALYRAACKAAQLQPEVDGCCDVRGLNRQPGCGSYYSAAASVLEQADALAGRTVWAFPPQQIVGEVLALLAGIRSSGTRALVLVPEWQERGWFREWVRSRQSPYRVLQTLPMGGCHFRLPGGRLAGPSPYAWLVLCMK</sequence>
<dbReference type="PROSITE" id="PS50878">
    <property type="entry name" value="RT_POL"/>
    <property type="match status" value="1"/>
</dbReference>
<dbReference type="Gene3D" id="3.30.70.270">
    <property type="match status" value="1"/>
</dbReference>
<name>A0A2K3DSD1_CHLRE</name>
<dbReference type="Proteomes" id="UP000006906">
    <property type="component" value="Chromosome 5"/>
</dbReference>
<dbReference type="InParanoid" id="A0A2K3DSD1"/>
<evidence type="ECO:0000313" key="2">
    <source>
        <dbReference type="EMBL" id="PNW83443.1"/>
    </source>
</evidence>